<organism evidence="1 2">
    <name type="scientific">Clavelina lepadiformis</name>
    <name type="common">Light-bulb sea squirt</name>
    <name type="synonym">Ascidia lepadiformis</name>
    <dbReference type="NCBI Taxonomy" id="159417"/>
    <lineage>
        <taxon>Eukaryota</taxon>
        <taxon>Metazoa</taxon>
        <taxon>Chordata</taxon>
        <taxon>Tunicata</taxon>
        <taxon>Ascidiacea</taxon>
        <taxon>Aplousobranchia</taxon>
        <taxon>Clavelinidae</taxon>
        <taxon>Clavelina</taxon>
    </lineage>
</organism>
<comment type="caution">
    <text evidence="1">The sequence shown here is derived from an EMBL/GenBank/DDBJ whole genome shotgun (WGS) entry which is preliminary data.</text>
</comment>
<dbReference type="Proteomes" id="UP001642483">
    <property type="component" value="Unassembled WGS sequence"/>
</dbReference>
<sequence length="138" mass="15499">MCGPLLAGIAPSNYRRVQATHKIACQAMDNTNHPLYGTLSSQLHSGRQQLVSRRPFSRHAMALVNTGFNINTAWCNDWKEVPRWGLKTSPSCICSAEPQTAEHIIFNCRVLHPPIGQEDLETPDEEGKKWLQLVAEYT</sequence>
<protein>
    <recommendedName>
        <fullName evidence="3">Reverse transcriptase</fullName>
    </recommendedName>
</protein>
<keyword evidence="2" id="KW-1185">Reference proteome</keyword>
<evidence type="ECO:0000313" key="2">
    <source>
        <dbReference type="Proteomes" id="UP001642483"/>
    </source>
</evidence>
<evidence type="ECO:0008006" key="3">
    <source>
        <dbReference type="Google" id="ProtNLM"/>
    </source>
</evidence>
<dbReference type="EMBL" id="CAWYQH010000097">
    <property type="protein sequence ID" value="CAK8683161.1"/>
    <property type="molecule type" value="Genomic_DNA"/>
</dbReference>
<gene>
    <name evidence="1" type="ORF">CVLEPA_LOCUS14267</name>
</gene>
<evidence type="ECO:0000313" key="1">
    <source>
        <dbReference type="EMBL" id="CAK8683161.1"/>
    </source>
</evidence>
<reference evidence="1 2" key="1">
    <citation type="submission" date="2024-02" db="EMBL/GenBank/DDBJ databases">
        <authorList>
            <person name="Daric V."/>
            <person name="Darras S."/>
        </authorList>
    </citation>
    <scope>NUCLEOTIDE SEQUENCE [LARGE SCALE GENOMIC DNA]</scope>
</reference>
<name>A0ABP0FX92_CLALP</name>
<accession>A0ABP0FX92</accession>
<proteinExistence type="predicted"/>